<proteinExistence type="predicted"/>
<sequence length="148" mass="17009">MKRPLTPGEIALASSIFGNAIDYARATVANRKWAFFQPRHVTMAPTGCIHFHPQGGLYCDDFAHSGRDAQGLFLHEMTHIWQHQQGIFLPLRRHPFCRYDYSLKPGWRLSRYGLEQQAEIVRHIFLLRQGALLPGAPPLEQYRGILPF</sequence>
<gene>
    <name evidence="1" type="ORF">NMP03_01510</name>
</gene>
<name>A0ABY5LAH7_9SPHN</name>
<organism evidence="1 2">
    <name type="scientific">Sphingomonas qomolangmaensis</name>
    <dbReference type="NCBI Taxonomy" id="2918765"/>
    <lineage>
        <taxon>Bacteria</taxon>
        <taxon>Pseudomonadati</taxon>
        <taxon>Pseudomonadota</taxon>
        <taxon>Alphaproteobacteria</taxon>
        <taxon>Sphingomonadales</taxon>
        <taxon>Sphingomonadaceae</taxon>
        <taxon>Sphingomonas</taxon>
    </lineage>
</organism>
<keyword evidence="2" id="KW-1185">Reference proteome</keyword>
<evidence type="ECO:0000313" key="2">
    <source>
        <dbReference type="Proteomes" id="UP001058533"/>
    </source>
</evidence>
<accession>A0ABY5LAH7</accession>
<evidence type="ECO:0000313" key="1">
    <source>
        <dbReference type="EMBL" id="UUL82946.1"/>
    </source>
</evidence>
<dbReference type="EMBL" id="CP101740">
    <property type="protein sequence ID" value="UUL82946.1"/>
    <property type="molecule type" value="Genomic_DNA"/>
</dbReference>
<protein>
    <submittedName>
        <fullName evidence="1">Vgr related protein</fullName>
    </submittedName>
</protein>
<dbReference type="Proteomes" id="UP001058533">
    <property type="component" value="Chromosome"/>
</dbReference>
<reference evidence="1" key="1">
    <citation type="submission" date="2022-07" db="EMBL/GenBank/DDBJ databases">
        <title>Sphingomonas sp. nov., a novel bacterium isolated from the north slope of the Mount Everest.</title>
        <authorList>
            <person name="Cui X."/>
            <person name="Liu Y."/>
        </authorList>
    </citation>
    <scope>NUCLEOTIDE SEQUENCE</scope>
    <source>
        <strain evidence="1">S5-59</strain>
    </source>
</reference>
<dbReference type="RefSeq" id="WP_256506789.1">
    <property type="nucleotide sequence ID" value="NZ_CP101740.1"/>
</dbReference>